<dbReference type="GO" id="GO:0047810">
    <property type="term" value="F:D-alanine-2-oxoglutarate aminotransferase activity"/>
    <property type="evidence" value="ECO:0007669"/>
    <property type="project" value="UniProtKB-EC"/>
</dbReference>
<dbReference type="InterPro" id="IPR005784">
    <property type="entry name" value="D_amino_transT"/>
</dbReference>
<keyword evidence="7" id="KW-0808">Transferase</keyword>
<evidence type="ECO:0000313" key="14">
    <source>
        <dbReference type="Proteomes" id="UP000243688"/>
    </source>
</evidence>
<dbReference type="GO" id="GO:0046416">
    <property type="term" value="P:D-amino acid metabolic process"/>
    <property type="evidence" value="ECO:0007669"/>
    <property type="project" value="InterPro"/>
</dbReference>
<keyword evidence="8" id="KW-0663">Pyridoxal phosphate</keyword>
<dbReference type="InterPro" id="IPR036038">
    <property type="entry name" value="Aminotransferase-like"/>
</dbReference>
<dbReference type="CDD" id="cd01558">
    <property type="entry name" value="D-AAT_like"/>
    <property type="match status" value="1"/>
</dbReference>
<dbReference type="Gene3D" id="3.30.470.10">
    <property type="match status" value="1"/>
</dbReference>
<dbReference type="AlphaFoldDB" id="A0A2A6DZC4"/>
<dbReference type="InterPro" id="IPR043131">
    <property type="entry name" value="BCAT-like_N"/>
</dbReference>
<gene>
    <name evidence="13" type="ORF">BLM47_09275</name>
</gene>
<evidence type="ECO:0000256" key="1">
    <source>
        <dbReference type="ARBA" id="ARBA00001933"/>
    </source>
</evidence>
<comment type="cofactor">
    <cofactor evidence="1">
        <name>pyridoxal 5'-phosphate</name>
        <dbReference type="ChEBI" id="CHEBI:597326"/>
    </cofactor>
</comment>
<evidence type="ECO:0000256" key="7">
    <source>
        <dbReference type="ARBA" id="ARBA00022679"/>
    </source>
</evidence>
<dbReference type="FunFam" id="3.20.10.10:FF:000002">
    <property type="entry name" value="D-alanine aminotransferase"/>
    <property type="match status" value="1"/>
</dbReference>
<evidence type="ECO:0000256" key="8">
    <source>
        <dbReference type="ARBA" id="ARBA00022898"/>
    </source>
</evidence>
<evidence type="ECO:0000256" key="4">
    <source>
        <dbReference type="ARBA" id="ARBA00012874"/>
    </source>
</evidence>
<evidence type="ECO:0000256" key="2">
    <source>
        <dbReference type="ARBA" id="ARBA00009320"/>
    </source>
</evidence>
<evidence type="ECO:0000256" key="12">
    <source>
        <dbReference type="ARBA" id="ARBA00047911"/>
    </source>
</evidence>
<dbReference type="EMBL" id="MOXJ01000020">
    <property type="protein sequence ID" value="PDO10085.1"/>
    <property type="molecule type" value="Genomic_DNA"/>
</dbReference>
<dbReference type="PANTHER" id="PTHR42743">
    <property type="entry name" value="AMINO-ACID AMINOTRANSFERASE"/>
    <property type="match status" value="1"/>
</dbReference>
<dbReference type="InterPro" id="IPR043132">
    <property type="entry name" value="BCAT-like_C"/>
</dbReference>
<evidence type="ECO:0000256" key="3">
    <source>
        <dbReference type="ARBA" id="ARBA00011738"/>
    </source>
</evidence>
<dbReference type="NCBIfam" id="TIGR01121">
    <property type="entry name" value="D_amino_aminoT"/>
    <property type="match status" value="1"/>
</dbReference>
<comment type="caution">
    <text evidence="13">The sequence shown here is derived from an EMBL/GenBank/DDBJ whole genome shotgun (WGS) entry which is preliminary data.</text>
</comment>
<dbReference type="InterPro" id="IPR050571">
    <property type="entry name" value="Class-IV_PLP-Dep_Aminotrnsfr"/>
</dbReference>
<dbReference type="Pfam" id="PF01063">
    <property type="entry name" value="Aminotran_4"/>
    <property type="match status" value="1"/>
</dbReference>
<dbReference type="GO" id="GO:0030170">
    <property type="term" value="F:pyridoxal phosphate binding"/>
    <property type="evidence" value="ECO:0007669"/>
    <property type="project" value="InterPro"/>
</dbReference>
<dbReference type="EC" id="2.6.1.21" evidence="4"/>
<comment type="similarity">
    <text evidence="2">Belongs to the class-IV pyridoxal-phosphate-dependent aminotransferase family.</text>
</comment>
<organism evidence="13 14">
    <name type="scientific">Candidatus Reconcilbacillus cellulovorans</name>
    <dbReference type="NCBI Taxonomy" id="1906605"/>
    <lineage>
        <taxon>Bacteria</taxon>
        <taxon>Bacillati</taxon>
        <taxon>Bacillota</taxon>
        <taxon>Bacilli</taxon>
        <taxon>Bacillales</taxon>
        <taxon>Paenibacillaceae</taxon>
        <taxon>Candidatus Reconcilbacillus</taxon>
    </lineage>
</organism>
<proteinExistence type="inferred from homology"/>
<reference evidence="13 14" key="1">
    <citation type="submission" date="2016-12" db="EMBL/GenBank/DDBJ databases">
        <title>Candidatus Reconcilibacillus cellulovorans genome.</title>
        <authorList>
            <person name="Kolinko S."/>
            <person name="Wu Y.-W."/>
            <person name="Tachea F."/>
            <person name="Denzel E."/>
            <person name="Hiras J."/>
            <person name="Baecker N."/>
            <person name="Chan L.J."/>
            <person name="Eichorst S.A."/>
            <person name="Frey D."/>
            <person name="Adams P.D."/>
            <person name="Pray T."/>
            <person name="Tanjore D."/>
            <person name="Petzold C.J."/>
            <person name="Gladden J.M."/>
            <person name="Simmons B.A."/>
            <person name="Singer S.W."/>
        </authorList>
    </citation>
    <scope>NUCLEOTIDE SEQUENCE [LARGE SCALE GENOMIC DNA]</scope>
    <source>
        <strain evidence="13">JTherm</strain>
    </source>
</reference>
<dbReference type="InterPro" id="IPR001544">
    <property type="entry name" value="Aminotrans_IV"/>
</dbReference>
<dbReference type="GO" id="GO:0046394">
    <property type="term" value="P:carboxylic acid biosynthetic process"/>
    <property type="evidence" value="ECO:0007669"/>
    <property type="project" value="UniProtKB-ARBA"/>
</dbReference>
<evidence type="ECO:0000256" key="11">
    <source>
        <dbReference type="ARBA" id="ARBA00033391"/>
    </source>
</evidence>
<evidence type="ECO:0000256" key="10">
    <source>
        <dbReference type="ARBA" id="ARBA00033316"/>
    </source>
</evidence>
<keyword evidence="6" id="KW-0032">Aminotransferase</keyword>
<dbReference type="Proteomes" id="UP000243688">
    <property type="component" value="Unassembled WGS sequence"/>
</dbReference>
<sequence>MHMIYGNRVVRREDVRISPLDRGYYFGDGVYEVIRVYAGRLFEADAHFRRLARSAEGIGLKPPIATNELRGLIDRLLALDGVTDGTVYLQMTRGVAPRTHAFPSAAEPVVVGWADPYERPVAAMEQGVRVVTVADIRWLRCDLKTLNLLPNVLARQQAVERGAAEAVLHRDGVVTEASAANVMIVKNGIIRTHPADHRILRGVTRDVVLRLACELGIAVEETPFTVDELYAADEAFLTGTTVEIMPIVEADGRPIGDGRPGPVVRRLQRAFAELLPET</sequence>
<dbReference type="Gene3D" id="3.20.10.10">
    <property type="entry name" value="D-amino Acid Aminotransferase, subunit A, domain 2"/>
    <property type="match status" value="1"/>
</dbReference>
<dbReference type="PANTHER" id="PTHR42743:SF10">
    <property type="entry name" value="D-ALANINE AMINOTRANSFERASE"/>
    <property type="match status" value="1"/>
</dbReference>
<accession>A0A2A6DZC4</accession>
<evidence type="ECO:0000313" key="13">
    <source>
        <dbReference type="EMBL" id="PDO10085.1"/>
    </source>
</evidence>
<name>A0A2A6DZC4_9BACL</name>
<comment type="catalytic activity">
    <reaction evidence="12">
        <text>D-alanine + 2-oxoglutarate = D-glutamate + pyruvate</text>
        <dbReference type="Rhea" id="RHEA:15869"/>
        <dbReference type="ChEBI" id="CHEBI:15361"/>
        <dbReference type="ChEBI" id="CHEBI:16810"/>
        <dbReference type="ChEBI" id="CHEBI:29986"/>
        <dbReference type="ChEBI" id="CHEBI:57416"/>
        <dbReference type="EC" id="2.6.1.21"/>
    </reaction>
</comment>
<evidence type="ECO:0000256" key="5">
    <source>
        <dbReference type="ARBA" id="ARBA00021779"/>
    </source>
</evidence>
<dbReference type="GO" id="GO:0005829">
    <property type="term" value="C:cytosol"/>
    <property type="evidence" value="ECO:0007669"/>
    <property type="project" value="TreeGrafter"/>
</dbReference>
<evidence type="ECO:0000256" key="6">
    <source>
        <dbReference type="ARBA" id="ARBA00022576"/>
    </source>
</evidence>
<dbReference type="SUPFAM" id="SSF56752">
    <property type="entry name" value="D-aminoacid aminotransferase-like PLP-dependent enzymes"/>
    <property type="match status" value="1"/>
</dbReference>
<evidence type="ECO:0000256" key="9">
    <source>
        <dbReference type="ARBA" id="ARBA00030138"/>
    </source>
</evidence>
<dbReference type="GO" id="GO:0008652">
    <property type="term" value="P:amino acid biosynthetic process"/>
    <property type="evidence" value="ECO:0007669"/>
    <property type="project" value="UniProtKB-ARBA"/>
</dbReference>
<protein>
    <recommendedName>
        <fullName evidence="5">D-alanine aminotransferase</fullName>
        <ecNumber evidence="4">2.6.1.21</ecNumber>
    </recommendedName>
    <alternativeName>
        <fullName evidence="11">D-amino acid aminotransferase</fullName>
    </alternativeName>
    <alternativeName>
        <fullName evidence="9">D-amino acid transaminase</fullName>
    </alternativeName>
    <alternativeName>
        <fullName evidence="10">D-aspartate aminotransferase</fullName>
    </alternativeName>
</protein>
<comment type="subunit">
    <text evidence="3">Homodimer.</text>
</comment>